<dbReference type="PANTHER" id="PTHR13742">
    <property type="entry name" value="RETINOBLASTOMA-ASSOCIATED PROTEIN RB -RELATED"/>
    <property type="match status" value="1"/>
</dbReference>
<dbReference type="PANTHER" id="PTHR13742:SF17">
    <property type="entry name" value="RE32990P-RELATED"/>
    <property type="match status" value="1"/>
</dbReference>
<dbReference type="AlphaFoldDB" id="A0A7I8VDI1"/>
<dbReference type="InterPro" id="IPR002720">
    <property type="entry name" value="RB_A"/>
</dbReference>
<gene>
    <name evidence="3" type="ORF">DGYR_LOCUS2890</name>
</gene>
<dbReference type="SUPFAM" id="SSF47954">
    <property type="entry name" value="Cyclin-like"/>
    <property type="match status" value="2"/>
</dbReference>
<keyword evidence="4" id="KW-1185">Reference proteome</keyword>
<dbReference type="Pfam" id="PF01857">
    <property type="entry name" value="RB_B"/>
    <property type="match status" value="1"/>
</dbReference>
<feature type="domain" description="Retinoblastoma-associated protein A-box" evidence="2">
    <location>
        <begin position="34"/>
        <end position="218"/>
    </location>
</feature>
<feature type="compositionally biased region" description="Acidic residues" evidence="1">
    <location>
        <begin position="409"/>
        <end position="427"/>
    </location>
</feature>
<protein>
    <submittedName>
        <fullName evidence="3">DgyrCDS3161</fullName>
    </submittedName>
</protein>
<dbReference type="Proteomes" id="UP000549394">
    <property type="component" value="Unassembled WGS sequence"/>
</dbReference>
<dbReference type="GO" id="GO:0000977">
    <property type="term" value="F:RNA polymerase II transcription regulatory region sequence-specific DNA binding"/>
    <property type="evidence" value="ECO:0007669"/>
    <property type="project" value="TreeGrafter"/>
</dbReference>
<feature type="compositionally biased region" description="Basic and acidic residues" evidence="1">
    <location>
        <begin position="368"/>
        <end position="390"/>
    </location>
</feature>
<dbReference type="GO" id="GO:0005667">
    <property type="term" value="C:transcription regulator complex"/>
    <property type="evidence" value="ECO:0007669"/>
    <property type="project" value="TreeGrafter"/>
</dbReference>
<dbReference type="EMBL" id="CAJFCJ010000004">
    <property type="protein sequence ID" value="CAD5113997.1"/>
    <property type="molecule type" value="Genomic_DNA"/>
</dbReference>
<dbReference type="GO" id="GO:0030154">
    <property type="term" value="P:cell differentiation"/>
    <property type="evidence" value="ECO:0007669"/>
    <property type="project" value="TreeGrafter"/>
</dbReference>
<dbReference type="Pfam" id="PF01858">
    <property type="entry name" value="RB_A"/>
    <property type="match status" value="1"/>
</dbReference>
<dbReference type="InterPro" id="IPR036915">
    <property type="entry name" value="Cyclin-like_sf"/>
</dbReference>
<evidence type="ECO:0000313" key="3">
    <source>
        <dbReference type="EMBL" id="CAD5113997.1"/>
    </source>
</evidence>
<dbReference type="SMART" id="SM01368">
    <property type="entry name" value="RB_A"/>
    <property type="match status" value="1"/>
</dbReference>
<sequence length="571" mass="66932">MNEENNQRYCRQTQTSPLNRYLRKGRREESDLEVGVSTATQTSSALDSLLIGFRPIPSRNLIKIFASSYQTPDDLIVNYITDLYMKLAKELHNDAILGQKLQMALTLFYRILEKILLMEKRNYNDKEMTLILRKEMFYKCLFACVFEILIFSYDSEKTFPWVIRVLDLSAFNFYKVIELVIRAEGSLSRQQVMHLNKIEESILESQAWATNSPLWYLYKENGYALKRHLSNKTDSVELFLRKVQNLAYAKLKNFSCHLRINEILFDKILSTFRFVLTNHTTIMMDRHIDQIIMCIVYAIAKATGQNISFQRILTIYKMQSPSNINIYRKVPLTKRSFNQLTSIETSIDEPLEKRTKTGQRFPFSFTRSDYKDSREERRYVKKTATDRKNTVDINNNNNNHNHDNNNNYDDGDNDVDGNGCENDDDTDNNNNENWISSKRRRFSAFKMVNRSHLLHNANKETVERTLTQLSTNSTVQIVYRQGANKDREYGDIIQFYNSVFVCLVKDFVLKIAKLYKKEMEEKEREDRNEKKTRLTGIHSTNYPRKYGDFRVSVHSFKPSAVCIGATLPGTK</sequence>
<evidence type="ECO:0000313" key="4">
    <source>
        <dbReference type="Proteomes" id="UP000549394"/>
    </source>
</evidence>
<reference evidence="3 4" key="1">
    <citation type="submission" date="2020-08" db="EMBL/GenBank/DDBJ databases">
        <authorList>
            <person name="Hejnol A."/>
        </authorList>
    </citation>
    <scope>NUCLEOTIDE SEQUENCE [LARGE SCALE GENOMIC DNA]</scope>
</reference>
<feature type="region of interest" description="Disordered" evidence="1">
    <location>
        <begin position="362"/>
        <end position="434"/>
    </location>
</feature>
<dbReference type="GO" id="GO:2000134">
    <property type="term" value="P:negative regulation of G1/S transition of mitotic cell cycle"/>
    <property type="evidence" value="ECO:0007669"/>
    <property type="project" value="TreeGrafter"/>
</dbReference>
<accession>A0A7I8VDI1</accession>
<dbReference type="InterPro" id="IPR028309">
    <property type="entry name" value="RB_fam"/>
</dbReference>
<evidence type="ECO:0000256" key="1">
    <source>
        <dbReference type="SAM" id="MobiDB-lite"/>
    </source>
</evidence>
<dbReference type="GO" id="GO:0006357">
    <property type="term" value="P:regulation of transcription by RNA polymerase II"/>
    <property type="evidence" value="ECO:0007669"/>
    <property type="project" value="InterPro"/>
</dbReference>
<evidence type="ECO:0000259" key="2">
    <source>
        <dbReference type="SMART" id="SM01368"/>
    </source>
</evidence>
<organism evidence="3 4">
    <name type="scientific">Dimorphilus gyrociliatus</name>
    <dbReference type="NCBI Taxonomy" id="2664684"/>
    <lineage>
        <taxon>Eukaryota</taxon>
        <taxon>Metazoa</taxon>
        <taxon>Spiralia</taxon>
        <taxon>Lophotrochozoa</taxon>
        <taxon>Annelida</taxon>
        <taxon>Polychaeta</taxon>
        <taxon>Polychaeta incertae sedis</taxon>
        <taxon>Dinophilidae</taxon>
        <taxon>Dimorphilus</taxon>
    </lineage>
</organism>
<feature type="compositionally biased region" description="Low complexity" evidence="1">
    <location>
        <begin position="392"/>
        <end position="408"/>
    </location>
</feature>
<dbReference type="OrthoDB" id="844594at2759"/>
<dbReference type="GO" id="GO:0000785">
    <property type="term" value="C:chromatin"/>
    <property type="evidence" value="ECO:0007669"/>
    <property type="project" value="TreeGrafter"/>
</dbReference>
<dbReference type="Gene3D" id="1.10.472.10">
    <property type="entry name" value="Cyclin-like"/>
    <property type="match status" value="3"/>
</dbReference>
<dbReference type="GO" id="GO:0005634">
    <property type="term" value="C:nucleus"/>
    <property type="evidence" value="ECO:0007669"/>
    <property type="project" value="InterPro"/>
</dbReference>
<proteinExistence type="predicted"/>
<dbReference type="InterPro" id="IPR002719">
    <property type="entry name" value="RB_B"/>
</dbReference>
<comment type="caution">
    <text evidence="3">The sequence shown here is derived from an EMBL/GenBank/DDBJ whole genome shotgun (WGS) entry which is preliminary data.</text>
</comment>
<name>A0A7I8VDI1_9ANNE</name>